<accession>A0A7W8EH60</accession>
<keyword evidence="1" id="KW-1133">Transmembrane helix</keyword>
<keyword evidence="1" id="KW-0472">Membrane</keyword>
<keyword evidence="1" id="KW-0812">Transmembrane</keyword>
<dbReference type="EMBL" id="JACHIN010000006">
    <property type="protein sequence ID" value="MBB5079208.1"/>
    <property type="molecule type" value="Genomic_DNA"/>
</dbReference>
<name>A0A7W8EH60_9ACTN</name>
<evidence type="ECO:0000256" key="1">
    <source>
        <dbReference type="SAM" id="Phobius"/>
    </source>
</evidence>
<comment type="caution">
    <text evidence="2">The sequence shown here is derived from an EMBL/GenBank/DDBJ whole genome shotgun (WGS) entry which is preliminary data.</text>
</comment>
<evidence type="ECO:0000313" key="2">
    <source>
        <dbReference type="EMBL" id="MBB5079208.1"/>
    </source>
</evidence>
<dbReference type="Proteomes" id="UP000568380">
    <property type="component" value="Unassembled WGS sequence"/>
</dbReference>
<organism evidence="2 3">
    <name type="scientific">Nonomuraea endophytica</name>
    <dbReference type="NCBI Taxonomy" id="714136"/>
    <lineage>
        <taxon>Bacteria</taxon>
        <taxon>Bacillati</taxon>
        <taxon>Actinomycetota</taxon>
        <taxon>Actinomycetes</taxon>
        <taxon>Streptosporangiales</taxon>
        <taxon>Streptosporangiaceae</taxon>
        <taxon>Nonomuraea</taxon>
    </lineage>
</organism>
<evidence type="ECO:0000313" key="3">
    <source>
        <dbReference type="Proteomes" id="UP000568380"/>
    </source>
</evidence>
<protein>
    <submittedName>
        <fullName evidence="2">Uncharacterized protein</fullName>
    </submittedName>
</protein>
<sequence length="65" mass="7450">MRALADWLTIILCFLAMIPLLLASQGLKRRADGTNRWEFTWWAKVLLATGAVFLALLLLVQFTMR</sequence>
<reference evidence="2 3" key="1">
    <citation type="submission" date="2020-08" db="EMBL/GenBank/DDBJ databases">
        <title>Genomic Encyclopedia of Type Strains, Phase IV (KMG-IV): sequencing the most valuable type-strain genomes for metagenomic binning, comparative biology and taxonomic classification.</title>
        <authorList>
            <person name="Goeker M."/>
        </authorList>
    </citation>
    <scope>NUCLEOTIDE SEQUENCE [LARGE SCALE GENOMIC DNA]</scope>
    <source>
        <strain evidence="2 3">DSM 45385</strain>
    </source>
</reference>
<keyword evidence="3" id="KW-1185">Reference proteome</keyword>
<dbReference type="AlphaFoldDB" id="A0A7W8EH60"/>
<dbReference type="RefSeq" id="WP_184964665.1">
    <property type="nucleotide sequence ID" value="NZ_JACHIN010000006.1"/>
</dbReference>
<feature type="transmembrane region" description="Helical" evidence="1">
    <location>
        <begin position="39"/>
        <end position="60"/>
    </location>
</feature>
<proteinExistence type="predicted"/>
<gene>
    <name evidence="2" type="ORF">HNR40_004694</name>
</gene>